<comment type="catalytic activity">
    <reaction evidence="12">
        <text>iodide(out) + 2 Na(+)(out) = iodide(in) + 2 Na(+)(in)</text>
        <dbReference type="Rhea" id="RHEA:71207"/>
        <dbReference type="ChEBI" id="CHEBI:16382"/>
        <dbReference type="ChEBI" id="CHEBI:29101"/>
    </reaction>
</comment>
<feature type="transmembrane region" description="Helical" evidence="14">
    <location>
        <begin position="386"/>
        <end position="408"/>
    </location>
</feature>
<dbReference type="PANTHER" id="PTHR42985:SF40">
    <property type="entry name" value="LD47995P-RELATED"/>
    <property type="match status" value="1"/>
</dbReference>
<evidence type="ECO:0000256" key="7">
    <source>
        <dbReference type="ARBA" id="ARBA00023053"/>
    </source>
</evidence>
<dbReference type="InterPro" id="IPR051163">
    <property type="entry name" value="Sodium:Solute_Symporter_SSF"/>
</dbReference>
<dbReference type="PROSITE" id="PS00456">
    <property type="entry name" value="NA_SOLUT_SYMP_1"/>
    <property type="match status" value="1"/>
</dbReference>
<evidence type="ECO:0000256" key="14">
    <source>
        <dbReference type="SAM" id="Phobius"/>
    </source>
</evidence>
<keyword evidence="10" id="KW-0325">Glycoprotein</keyword>
<dbReference type="EMBL" id="JARXIC010000016">
    <property type="protein sequence ID" value="MDQ8194940.1"/>
    <property type="molecule type" value="Genomic_DNA"/>
</dbReference>
<proteinExistence type="inferred from homology"/>
<evidence type="ECO:0000256" key="1">
    <source>
        <dbReference type="ARBA" id="ARBA00004651"/>
    </source>
</evidence>
<keyword evidence="4" id="KW-1003">Cell membrane</keyword>
<keyword evidence="7" id="KW-0915">Sodium</keyword>
<comment type="caution">
    <text evidence="15">The sequence shown here is derived from an EMBL/GenBank/DDBJ whole genome shotgun (WGS) entry which is preliminary data.</text>
</comment>
<feature type="transmembrane region" description="Helical" evidence="14">
    <location>
        <begin position="420"/>
        <end position="440"/>
    </location>
</feature>
<dbReference type="CDD" id="cd11495">
    <property type="entry name" value="SLC5sbd_NIS-like_u3"/>
    <property type="match status" value="1"/>
</dbReference>
<feature type="transmembrane region" description="Helical" evidence="14">
    <location>
        <begin position="109"/>
        <end position="128"/>
    </location>
</feature>
<evidence type="ECO:0000256" key="2">
    <source>
        <dbReference type="ARBA" id="ARBA00006434"/>
    </source>
</evidence>
<name>A0ABU1AJG2_9BACT</name>
<accession>A0ABU1AJG2</accession>
<dbReference type="Gene3D" id="1.20.1730.10">
    <property type="entry name" value="Sodium/glucose cotransporter"/>
    <property type="match status" value="1"/>
</dbReference>
<feature type="transmembrane region" description="Helical" evidence="14">
    <location>
        <begin position="447"/>
        <end position="465"/>
    </location>
</feature>
<dbReference type="Proteomes" id="UP001243717">
    <property type="component" value="Unassembled WGS sequence"/>
</dbReference>
<dbReference type="InterPro" id="IPR018212">
    <property type="entry name" value="Na/solute_symporter_CS"/>
</dbReference>
<feature type="transmembrane region" description="Helical" evidence="14">
    <location>
        <begin position="477"/>
        <end position="498"/>
    </location>
</feature>
<keyword evidence="11" id="KW-0739">Sodium transport</keyword>
<keyword evidence="9 14" id="KW-0472">Membrane</keyword>
<comment type="subcellular location">
    <subcellularLocation>
        <location evidence="1">Cell membrane</location>
        <topology evidence="1">Multi-pass membrane protein</topology>
    </subcellularLocation>
</comment>
<dbReference type="InterPro" id="IPR001734">
    <property type="entry name" value="Na/solute_symporter"/>
</dbReference>
<sequence length="519" mass="56216">MKLQIFDIIVIGLYFACMLGIGYFVSKRNKDTEDYFLGGRNIPGWAIGVSFVGTMISSVTFLALPADAFKTAWIRFLPNFAFPVVTLIAAYVFLPFFRRGTISSAYQYLGLRFGSSIATYGACVYIGAQVVRSSSIVYLMALLMSTMTGLSIDASIVVSGAITAFYTVKGGFEAVVWTDVIQTIILVMGALIIIGMVILSLPGGMTQIITEGWAAGKFAFNDLDIKTGELASMEHGFSLSEKTTVMLLLVGFTQFLTGKLNQETVQRWCSTSSIREARKSMWILGGSSLPIWGAFMFMGTSLWVYYQHFPDTVSAGVLDGTLKSESILPHFIVTEMPVGLAGLVIAGALAAAMSTLSSSINSTSMVIVNDIYQPLIKKGVKKEGDLRVGLGAALTVSLLMIGGAFVFLYSETKTLTDFTIIITAVFGGGIAGIFLFGMFTRRGDARAVVVGIVLTLSFTLYALLMQFNVVTRIFDPYYTAILGNIIMILVSYVASMVFPANTRDLTNLTVWDQTQDGIS</sequence>
<reference evidence="15 16" key="1">
    <citation type="submission" date="2023-04" db="EMBL/GenBank/DDBJ databases">
        <title>A novel bacteria isolated from coastal sediment.</title>
        <authorList>
            <person name="Liu X.-J."/>
            <person name="Du Z.-J."/>
        </authorList>
    </citation>
    <scope>NUCLEOTIDE SEQUENCE [LARGE SCALE GENOMIC DNA]</scope>
    <source>
        <strain evidence="15 16">SDUM461004</strain>
    </source>
</reference>
<dbReference type="PANTHER" id="PTHR42985">
    <property type="entry name" value="SODIUM-COUPLED MONOCARBOXYLATE TRANSPORTER"/>
    <property type="match status" value="1"/>
</dbReference>
<evidence type="ECO:0000313" key="15">
    <source>
        <dbReference type="EMBL" id="MDQ8194940.1"/>
    </source>
</evidence>
<feature type="transmembrane region" description="Helical" evidence="14">
    <location>
        <begin position="180"/>
        <end position="201"/>
    </location>
</feature>
<dbReference type="InterPro" id="IPR038377">
    <property type="entry name" value="Na/Glc_symporter_sf"/>
</dbReference>
<keyword evidence="5 14" id="KW-0812">Transmembrane</keyword>
<feature type="transmembrane region" description="Helical" evidence="14">
    <location>
        <begin position="135"/>
        <end position="168"/>
    </location>
</feature>
<dbReference type="PROSITE" id="PS50283">
    <property type="entry name" value="NA_SOLUT_SYMP_3"/>
    <property type="match status" value="1"/>
</dbReference>
<dbReference type="NCBIfam" id="TIGR00813">
    <property type="entry name" value="sss"/>
    <property type="match status" value="1"/>
</dbReference>
<dbReference type="RefSeq" id="WP_308985402.1">
    <property type="nucleotide sequence ID" value="NZ_JARXIC010000016.1"/>
</dbReference>
<evidence type="ECO:0000256" key="12">
    <source>
        <dbReference type="ARBA" id="ARBA00036099"/>
    </source>
</evidence>
<evidence type="ECO:0000256" key="13">
    <source>
        <dbReference type="RuleBase" id="RU362091"/>
    </source>
</evidence>
<keyword evidence="8" id="KW-0406">Ion transport</keyword>
<keyword evidence="16" id="KW-1185">Reference proteome</keyword>
<keyword evidence="6 14" id="KW-1133">Transmembrane helix</keyword>
<evidence type="ECO:0000256" key="3">
    <source>
        <dbReference type="ARBA" id="ARBA00022448"/>
    </source>
</evidence>
<keyword evidence="3" id="KW-0813">Transport</keyword>
<comment type="similarity">
    <text evidence="2 13">Belongs to the sodium:solute symporter (SSF) (TC 2.A.21) family.</text>
</comment>
<protein>
    <submittedName>
        <fullName evidence="15">Sodium:solute symporter</fullName>
    </submittedName>
</protein>
<dbReference type="Pfam" id="PF00474">
    <property type="entry name" value="SSF"/>
    <property type="match status" value="1"/>
</dbReference>
<feature type="transmembrane region" description="Helical" evidence="14">
    <location>
        <begin position="45"/>
        <end position="64"/>
    </location>
</feature>
<evidence type="ECO:0000256" key="4">
    <source>
        <dbReference type="ARBA" id="ARBA00022475"/>
    </source>
</evidence>
<feature type="transmembrane region" description="Helical" evidence="14">
    <location>
        <begin position="282"/>
        <end position="306"/>
    </location>
</feature>
<organism evidence="15 16">
    <name type="scientific">Thalassobacterium sedimentorum</name>
    <dbReference type="NCBI Taxonomy" id="3041258"/>
    <lineage>
        <taxon>Bacteria</taxon>
        <taxon>Pseudomonadati</taxon>
        <taxon>Verrucomicrobiota</taxon>
        <taxon>Opitutia</taxon>
        <taxon>Puniceicoccales</taxon>
        <taxon>Coraliomargaritaceae</taxon>
        <taxon>Thalassobacterium</taxon>
    </lineage>
</organism>
<evidence type="ECO:0000313" key="16">
    <source>
        <dbReference type="Proteomes" id="UP001243717"/>
    </source>
</evidence>
<evidence type="ECO:0000256" key="11">
    <source>
        <dbReference type="ARBA" id="ARBA00023201"/>
    </source>
</evidence>
<evidence type="ECO:0000256" key="6">
    <source>
        <dbReference type="ARBA" id="ARBA00022989"/>
    </source>
</evidence>
<feature type="transmembrane region" description="Helical" evidence="14">
    <location>
        <begin position="326"/>
        <end position="352"/>
    </location>
</feature>
<evidence type="ECO:0000256" key="9">
    <source>
        <dbReference type="ARBA" id="ARBA00023136"/>
    </source>
</evidence>
<evidence type="ECO:0000256" key="10">
    <source>
        <dbReference type="ARBA" id="ARBA00023180"/>
    </source>
</evidence>
<feature type="transmembrane region" description="Helical" evidence="14">
    <location>
        <begin position="5"/>
        <end position="25"/>
    </location>
</feature>
<evidence type="ECO:0000256" key="8">
    <source>
        <dbReference type="ARBA" id="ARBA00023065"/>
    </source>
</evidence>
<gene>
    <name evidence="15" type="ORF">QEH59_10915</name>
</gene>
<evidence type="ECO:0000256" key="5">
    <source>
        <dbReference type="ARBA" id="ARBA00022692"/>
    </source>
</evidence>
<feature type="transmembrane region" description="Helical" evidence="14">
    <location>
        <begin position="76"/>
        <end position="97"/>
    </location>
</feature>